<keyword evidence="1" id="KW-1133">Transmembrane helix</keyword>
<evidence type="ECO:0000256" key="1">
    <source>
        <dbReference type="SAM" id="Phobius"/>
    </source>
</evidence>
<dbReference type="Pfam" id="PF00085">
    <property type="entry name" value="Thioredoxin"/>
    <property type="match status" value="1"/>
</dbReference>
<feature type="domain" description="Thioredoxin" evidence="2">
    <location>
        <begin position="54"/>
        <end position="175"/>
    </location>
</feature>
<dbReference type="Proteomes" id="UP000176897">
    <property type="component" value="Unassembled WGS sequence"/>
</dbReference>
<protein>
    <recommendedName>
        <fullName evidence="2">Thioredoxin domain-containing protein</fullName>
    </recommendedName>
</protein>
<proteinExistence type="predicted"/>
<dbReference type="Gene3D" id="3.40.30.10">
    <property type="entry name" value="Glutaredoxin"/>
    <property type="match status" value="1"/>
</dbReference>
<accession>A0A1F7UTP0</accession>
<comment type="caution">
    <text evidence="3">The sequence shown here is derived from an EMBL/GenBank/DDBJ whole genome shotgun (WGS) entry which is preliminary data.</text>
</comment>
<dbReference type="CDD" id="cd02947">
    <property type="entry name" value="TRX_family"/>
    <property type="match status" value="1"/>
</dbReference>
<evidence type="ECO:0000313" key="3">
    <source>
        <dbReference type="EMBL" id="OGL81078.1"/>
    </source>
</evidence>
<evidence type="ECO:0000313" key="4">
    <source>
        <dbReference type="Proteomes" id="UP000176897"/>
    </source>
</evidence>
<sequence>MEIKIQKNALYVIFAVAVLGVIGIVVWGTRGGKPVSTPYAGVSGNDLPTVVGEPSLGGPKIPFHEHENYKEYTPEVLTAAISSGNATLLYFYADWCGTCRGQEPIHEAFFHRAVDENLAVMGVRVNADYNQQLMRQYRINYQHSYVLLDKSGKPVDKFFGDHSEMELMAKVQQVL</sequence>
<organism evidence="3 4">
    <name type="scientific">Candidatus Uhrbacteria bacterium RIFCSPLOWO2_01_FULL_47_24</name>
    <dbReference type="NCBI Taxonomy" id="1802401"/>
    <lineage>
        <taxon>Bacteria</taxon>
        <taxon>Candidatus Uhriibacteriota</taxon>
    </lineage>
</organism>
<name>A0A1F7UTP0_9BACT</name>
<dbReference type="AlphaFoldDB" id="A0A1F7UTP0"/>
<dbReference type="PROSITE" id="PS51352">
    <property type="entry name" value="THIOREDOXIN_2"/>
    <property type="match status" value="1"/>
</dbReference>
<dbReference type="SUPFAM" id="SSF52833">
    <property type="entry name" value="Thioredoxin-like"/>
    <property type="match status" value="1"/>
</dbReference>
<dbReference type="EMBL" id="MGEJ01000010">
    <property type="protein sequence ID" value="OGL81078.1"/>
    <property type="molecule type" value="Genomic_DNA"/>
</dbReference>
<reference evidence="3 4" key="1">
    <citation type="journal article" date="2016" name="Nat. Commun.">
        <title>Thousands of microbial genomes shed light on interconnected biogeochemical processes in an aquifer system.</title>
        <authorList>
            <person name="Anantharaman K."/>
            <person name="Brown C.T."/>
            <person name="Hug L.A."/>
            <person name="Sharon I."/>
            <person name="Castelle C.J."/>
            <person name="Probst A.J."/>
            <person name="Thomas B.C."/>
            <person name="Singh A."/>
            <person name="Wilkins M.J."/>
            <person name="Karaoz U."/>
            <person name="Brodie E.L."/>
            <person name="Williams K.H."/>
            <person name="Hubbard S.S."/>
            <person name="Banfield J.F."/>
        </authorList>
    </citation>
    <scope>NUCLEOTIDE SEQUENCE [LARGE SCALE GENOMIC DNA]</scope>
</reference>
<dbReference type="InterPro" id="IPR013766">
    <property type="entry name" value="Thioredoxin_domain"/>
</dbReference>
<dbReference type="STRING" id="1802401.A3B21_01625"/>
<dbReference type="InterPro" id="IPR036249">
    <property type="entry name" value="Thioredoxin-like_sf"/>
</dbReference>
<evidence type="ECO:0000259" key="2">
    <source>
        <dbReference type="PROSITE" id="PS51352"/>
    </source>
</evidence>
<keyword evidence="1" id="KW-0812">Transmembrane</keyword>
<gene>
    <name evidence="3" type="ORF">A3B21_01625</name>
</gene>
<feature type="transmembrane region" description="Helical" evidence="1">
    <location>
        <begin position="9"/>
        <end position="28"/>
    </location>
</feature>
<keyword evidence="1" id="KW-0472">Membrane</keyword>